<dbReference type="GO" id="GO:0009318">
    <property type="term" value="C:exodeoxyribonuclease VII complex"/>
    <property type="evidence" value="ECO:0007669"/>
    <property type="project" value="InterPro"/>
</dbReference>
<dbReference type="EMBL" id="ACUX02000006">
    <property type="protein sequence ID" value="EEZ61406.1"/>
    <property type="molecule type" value="Genomic_DNA"/>
</dbReference>
<feature type="compositionally biased region" description="Basic and acidic residues" evidence="1">
    <location>
        <begin position="81"/>
        <end position="90"/>
    </location>
</feature>
<sequence length="90" mass="9543">MEDQRGFTEIRDRLTAIDGQVREEGVTLDEALALYDEAVKLGMQATDLLEQLTSTDDDAVAGNPSPASSEAIGDDTASGQSERRDGDAGL</sequence>
<reference evidence="2" key="1">
    <citation type="submission" date="2009-10" db="EMBL/GenBank/DDBJ databases">
        <authorList>
            <person name="Weinstock G."/>
            <person name="Sodergren E."/>
            <person name="Clifton S."/>
            <person name="Fulton L."/>
            <person name="Fulton B."/>
            <person name="Courtney L."/>
            <person name="Fronick C."/>
            <person name="Harrison M."/>
            <person name="Strong C."/>
            <person name="Farmer C."/>
            <person name="Delahaunty K."/>
            <person name="Markovic C."/>
            <person name="Hall O."/>
            <person name="Minx P."/>
            <person name="Tomlinson C."/>
            <person name="Mitreva M."/>
            <person name="Nelson J."/>
            <person name="Hou S."/>
            <person name="Wollam A."/>
            <person name="Pepin K.H."/>
            <person name="Johnson M."/>
            <person name="Bhonagiri V."/>
            <person name="Nash W.E."/>
            <person name="Warren W."/>
            <person name="Chinwalla A."/>
            <person name="Mardis E.R."/>
            <person name="Wilson R.K."/>
        </authorList>
    </citation>
    <scope>NUCLEOTIDE SEQUENCE [LARGE SCALE GENOMIC DNA]</scope>
    <source>
        <strain evidence="2">ATCC 700122</strain>
    </source>
</reference>
<name>D0WFZ3_SLAES</name>
<accession>D0WFZ3</accession>
<evidence type="ECO:0000313" key="3">
    <source>
        <dbReference type="Proteomes" id="UP000006001"/>
    </source>
</evidence>
<dbReference type="GeneID" id="85007334"/>
<protein>
    <submittedName>
        <fullName evidence="2">Uncharacterized protein</fullName>
    </submittedName>
</protein>
<evidence type="ECO:0000313" key="2">
    <source>
        <dbReference type="EMBL" id="EEZ61406.1"/>
    </source>
</evidence>
<dbReference type="GO" id="GO:0008855">
    <property type="term" value="F:exodeoxyribonuclease VII activity"/>
    <property type="evidence" value="ECO:0007669"/>
    <property type="project" value="InterPro"/>
</dbReference>
<dbReference type="STRING" id="649764.HMPREF0762_00743"/>
<organism evidence="2 3">
    <name type="scientific">Slackia exigua (strain ATCC 700122 / DSM 15923 / CIP 105133 / JCM 11022 / KCTC 5966 / S-7)</name>
    <dbReference type="NCBI Taxonomy" id="649764"/>
    <lineage>
        <taxon>Bacteria</taxon>
        <taxon>Bacillati</taxon>
        <taxon>Actinomycetota</taxon>
        <taxon>Coriobacteriia</taxon>
        <taxon>Eggerthellales</taxon>
        <taxon>Eggerthellaceae</taxon>
        <taxon>Slackia</taxon>
    </lineage>
</organism>
<dbReference type="SUPFAM" id="SSF116842">
    <property type="entry name" value="XseB-like"/>
    <property type="match status" value="1"/>
</dbReference>
<dbReference type="OrthoDB" id="3177602at2"/>
<dbReference type="Proteomes" id="UP000006001">
    <property type="component" value="Unassembled WGS sequence"/>
</dbReference>
<comment type="caution">
    <text evidence="2">The sequence shown here is derived from an EMBL/GenBank/DDBJ whole genome shotgun (WGS) entry which is preliminary data.</text>
</comment>
<dbReference type="InterPro" id="IPR037004">
    <property type="entry name" value="Exonuc_VII_ssu_sf"/>
</dbReference>
<dbReference type="HOGENOM" id="CLU_2439180_0_0_11"/>
<feature type="region of interest" description="Disordered" evidence="1">
    <location>
        <begin position="52"/>
        <end position="90"/>
    </location>
</feature>
<proteinExistence type="predicted"/>
<dbReference type="AlphaFoldDB" id="D0WFZ3"/>
<evidence type="ECO:0000256" key="1">
    <source>
        <dbReference type="SAM" id="MobiDB-lite"/>
    </source>
</evidence>
<gene>
    <name evidence="2" type="ORF">HMPREF0762_00743</name>
</gene>
<keyword evidence="3" id="KW-1185">Reference proteome</keyword>
<dbReference type="GO" id="GO:0006308">
    <property type="term" value="P:DNA catabolic process"/>
    <property type="evidence" value="ECO:0007669"/>
    <property type="project" value="InterPro"/>
</dbReference>
<dbReference type="RefSeq" id="WP_006361994.1">
    <property type="nucleotide sequence ID" value="NZ_GG700630.1"/>
</dbReference>